<evidence type="ECO:0000256" key="3">
    <source>
        <dbReference type="ARBA" id="ARBA00022840"/>
    </source>
</evidence>
<dbReference type="Pfam" id="PF02463">
    <property type="entry name" value="SMC_N"/>
    <property type="match status" value="1"/>
</dbReference>
<comment type="caution">
    <text evidence="9">The sequence shown here is derived from an EMBL/GenBank/DDBJ whole genome shotgun (WGS) entry which is preliminary data.</text>
</comment>
<dbReference type="EMBL" id="QYYA01000003">
    <property type="protein sequence ID" value="RJG17449.1"/>
    <property type="molecule type" value="Genomic_DNA"/>
</dbReference>
<proteinExistence type="inferred from homology"/>
<comment type="subcellular location">
    <subcellularLocation>
        <location evidence="6">Cytoplasm</location>
    </subcellularLocation>
</comment>
<dbReference type="OrthoDB" id="9808768at2"/>
<keyword evidence="4 6" id="KW-0175">Coiled coil</keyword>
<dbReference type="GO" id="GO:0003677">
    <property type="term" value="F:DNA binding"/>
    <property type="evidence" value="ECO:0007669"/>
    <property type="project" value="UniProtKB-UniRule"/>
</dbReference>
<dbReference type="HAMAP" id="MF_01894">
    <property type="entry name" value="Smc_prok"/>
    <property type="match status" value="1"/>
</dbReference>
<sequence length="1165" mass="132792">MRLKSIKLAGFKSFVDPTTTNFPENLTAVVGPNGCGKSNIIDAVRWVMGESSAKHLRGESMADVIFNGSNARKPVAQASIELIFDNSDATVTGEYGKFNEISVKRQVTRDGQSNYFLNGTKCRRKDIADIFLGTGLGPRSYAIIEQGMISRLIEAKPEELRVYIEEAAGISKYKARRRETENRIRRTRENLERLTDIREELERQLERLSRQASAAEKYKQYKEEERLKGAQLKALRWKGLDTQVQQLDHVIGELDVSIEAKVAEQRHVDAEVERLREQHHEVQERFNEVQQHFYALGAEVARLEQNIQNQRERKQQLYEELDQINASFRESDEHLTMDTEKVAELDAILAEREPELEMISEQQEVSSEALALAEEAMQNWQQAWEEFNGKSGESRRQAEVEQSRIQHLEKSQERLQDRIERLKKEQESLDAGPLAQEMRQLEEQVEQFRAQTEESELRSESLQEEINQMRRENGDRGRQLEEAREKLQALKGRRTSLEALQKAAMGDDGAVSDWLNRHELDAEPRLADQVQVAEGWEKALEAVLGDALQAVAVNGLDQVSDWLGDLDHGRLALVSPAGVKGEGSAGDLLRDKVDGQVPEGLLAGVYVADNLDAALTLRGQLAAHESVVTRDGIWLGPDWLKVAKEEDQEAGILERRRELESLEDQIETLQVTVDELKEQLESTREQIGELEEEREDVQRQAARLNRDLGEINAQVSARQVRLEQITMRRERLGKEMDEANEQLEQEQEQMKEGRAVLAEALDAMEADSGQREALLSRRDELRLKLDEARQKARHDRDQSHQVAMEVQGAKTQADSLRQNLSRLEAQVQAMAERKALLEEQTREGDDPGAELQQQLEEKLAVRLEAEHKLTEARRELETVDHEMRNLEGQRGQYERQAQEIRSTMDQKRMQWQDLSTRRQTVAEQLSEQNFDLKTILDNLPEEANEQEWAQEMDLIGQRISRLGQINLAAIDEYQQQSERKNYLDSQNDDLEDALKTLENAIRKIDRETRARFKEYFDRINRGLQELFPKVFGGGHAYLELTGEDLLDTGVAIMARPPGKRNSTIHLLSGGEKALTALSLVFSIFQLNPAPFCLLDEVDAPLDDANVGRFCNLVSEMSAKVQFIYITHNKIAMEMAATLMGVTMHEPGVSRLVSVDVEEAAEMAAM</sequence>
<feature type="region of interest" description="Disordered" evidence="7">
    <location>
        <begin position="789"/>
        <end position="813"/>
    </location>
</feature>
<dbReference type="GO" id="GO:0005694">
    <property type="term" value="C:chromosome"/>
    <property type="evidence" value="ECO:0007669"/>
    <property type="project" value="InterPro"/>
</dbReference>
<comment type="subunit">
    <text evidence="6">Homodimer.</text>
</comment>
<comment type="similarity">
    <text evidence="6">Belongs to the SMC family.</text>
</comment>
<dbReference type="CDD" id="cd03278">
    <property type="entry name" value="ABC_SMC_barmotin"/>
    <property type="match status" value="2"/>
</dbReference>
<evidence type="ECO:0000256" key="2">
    <source>
        <dbReference type="ARBA" id="ARBA00022741"/>
    </source>
</evidence>
<dbReference type="NCBIfam" id="TIGR02168">
    <property type="entry name" value="SMC_prok_B"/>
    <property type="match status" value="1"/>
</dbReference>
<dbReference type="PANTHER" id="PTHR43977">
    <property type="entry name" value="STRUCTURAL MAINTENANCE OF CHROMOSOMES PROTEIN 3"/>
    <property type="match status" value="1"/>
</dbReference>
<evidence type="ECO:0000256" key="5">
    <source>
        <dbReference type="ARBA" id="ARBA00023125"/>
    </source>
</evidence>
<dbReference type="GO" id="GO:0016887">
    <property type="term" value="F:ATP hydrolysis activity"/>
    <property type="evidence" value="ECO:0007669"/>
    <property type="project" value="InterPro"/>
</dbReference>
<keyword evidence="1 6" id="KW-0963">Cytoplasm</keyword>
<dbReference type="GO" id="GO:0007062">
    <property type="term" value="P:sister chromatid cohesion"/>
    <property type="evidence" value="ECO:0007669"/>
    <property type="project" value="InterPro"/>
</dbReference>
<dbReference type="InterPro" id="IPR024704">
    <property type="entry name" value="SMC"/>
</dbReference>
<dbReference type="Pfam" id="PF06470">
    <property type="entry name" value="SMC_hinge"/>
    <property type="match status" value="1"/>
</dbReference>
<dbReference type="InterPro" id="IPR011890">
    <property type="entry name" value="SMC_prok"/>
</dbReference>
<gene>
    <name evidence="6 9" type="primary">smc</name>
    <name evidence="9" type="ORF">D4A39_12095</name>
</gene>
<feature type="compositionally biased region" description="Basic and acidic residues" evidence="7">
    <location>
        <begin position="392"/>
        <end position="407"/>
    </location>
</feature>
<evidence type="ECO:0000256" key="4">
    <source>
        <dbReference type="ARBA" id="ARBA00023054"/>
    </source>
</evidence>
<evidence type="ECO:0000256" key="7">
    <source>
        <dbReference type="SAM" id="MobiDB-lite"/>
    </source>
</evidence>
<feature type="coiled-coil region" evidence="6">
    <location>
        <begin position="265"/>
        <end position="327"/>
    </location>
</feature>
<comment type="domain">
    <text evidence="6">Contains large globular domains required for ATP hydrolysis at each terminus and a third globular domain forming a flexible hinge near the middle of the molecule. These domains are separated by coiled-coil structures.</text>
</comment>
<feature type="coiled-coil region" evidence="6">
    <location>
        <begin position="980"/>
        <end position="1010"/>
    </location>
</feature>
<feature type="binding site" evidence="6">
    <location>
        <begin position="32"/>
        <end position="39"/>
    </location>
    <ligand>
        <name>ATP</name>
        <dbReference type="ChEBI" id="CHEBI:30616"/>
    </ligand>
</feature>
<dbReference type="Gene3D" id="1.10.287.1490">
    <property type="match status" value="1"/>
</dbReference>
<name>A0A418XX98_9GAMM</name>
<dbReference type="InterPro" id="IPR027417">
    <property type="entry name" value="P-loop_NTPase"/>
</dbReference>
<dbReference type="Proteomes" id="UP000283734">
    <property type="component" value="Unassembled WGS sequence"/>
</dbReference>
<dbReference type="GO" id="GO:0006260">
    <property type="term" value="P:DNA replication"/>
    <property type="evidence" value="ECO:0007669"/>
    <property type="project" value="UniProtKB-UniRule"/>
</dbReference>
<evidence type="ECO:0000313" key="10">
    <source>
        <dbReference type="Proteomes" id="UP000283734"/>
    </source>
</evidence>
<feature type="coiled-coil region" evidence="6">
    <location>
        <begin position="170"/>
        <end position="225"/>
    </location>
</feature>
<dbReference type="SUPFAM" id="SSF52540">
    <property type="entry name" value="P-loop containing nucleoside triphosphate hydrolases"/>
    <property type="match status" value="2"/>
</dbReference>
<dbReference type="InterPro" id="IPR003395">
    <property type="entry name" value="RecF/RecN/SMC_N"/>
</dbReference>
<evidence type="ECO:0000256" key="6">
    <source>
        <dbReference type="HAMAP-Rule" id="MF_01894"/>
    </source>
</evidence>
<dbReference type="Gene3D" id="3.40.50.300">
    <property type="entry name" value="P-loop containing nucleotide triphosphate hydrolases"/>
    <property type="match status" value="2"/>
</dbReference>
<dbReference type="RefSeq" id="WP_119918205.1">
    <property type="nucleotide sequence ID" value="NZ_QYYA01000003.1"/>
</dbReference>
<evidence type="ECO:0000313" key="9">
    <source>
        <dbReference type="EMBL" id="RJG17449.1"/>
    </source>
</evidence>
<comment type="function">
    <text evidence="6">Required for chromosome condensation and partitioning.</text>
</comment>
<keyword evidence="2 6" id="KW-0547">Nucleotide-binding</keyword>
<dbReference type="GO" id="GO:0005737">
    <property type="term" value="C:cytoplasm"/>
    <property type="evidence" value="ECO:0007669"/>
    <property type="project" value="UniProtKB-SubCell"/>
</dbReference>
<dbReference type="AlphaFoldDB" id="A0A418XX98"/>
<keyword evidence="10" id="KW-1185">Reference proteome</keyword>
<dbReference type="SUPFAM" id="SSF75553">
    <property type="entry name" value="Smc hinge domain"/>
    <property type="match status" value="1"/>
</dbReference>
<keyword evidence="5 6" id="KW-0238">DNA-binding</keyword>
<evidence type="ECO:0000259" key="8">
    <source>
        <dbReference type="SMART" id="SM00968"/>
    </source>
</evidence>
<dbReference type="InterPro" id="IPR010935">
    <property type="entry name" value="SMC_hinge"/>
</dbReference>
<dbReference type="GO" id="GO:0007059">
    <property type="term" value="P:chromosome segregation"/>
    <property type="evidence" value="ECO:0007669"/>
    <property type="project" value="UniProtKB-UniRule"/>
</dbReference>
<dbReference type="SMART" id="SM00968">
    <property type="entry name" value="SMC_hinge"/>
    <property type="match status" value="1"/>
</dbReference>
<organism evidence="9 10">
    <name type="scientific">Alcanivorax profundi</name>
    <dbReference type="NCBI Taxonomy" id="2338368"/>
    <lineage>
        <taxon>Bacteria</taxon>
        <taxon>Pseudomonadati</taxon>
        <taxon>Pseudomonadota</taxon>
        <taxon>Gammaproteobacteria</taxon>
        <taxon>Oceanospirillales</taxon>
        <taxon>Alcanivoracaceae</taxon>
        <taxon>Alcanivorax</taxon>
    </lineage>
</organism>
<protein>
    <recommendedName>
        <fullName evidence="6">Chromosome partition protein Smc</fullName>
    </recommendedName>
</protein>
<dbReference type="InterPro" id="IPR036277">
    <property type="entry name" value="SMC_hinge_sf"/>
</dbReference>
<accession>A0A418XX98</accession>
<reference evidence="9 10" key="1">
    <citation type="submission" date="2018-09" db="EMBL/GenBank/DDBJ databases">
        <title>Alcanivorax profundi sp. nov., isolated from 1000 m-depth seawater of the Mariana Trench.</title>
        <authorList>
            <person name="Liu J."/>
        </authorList>
    </citation>
    <scope>NUCLEOTIDE SEQUENCE [LARGE SCALE GENOMIC DNA]</scope>
    <source>
        <strain evidence="9 10">MTEO17</strain>
    </source>
</reference>
<dbReference type="GO" id="GO:0005524">
    <property type="term" value="F:ATP binding"/>
    <property type="evidence" value="ECO:0007669"/>
    <property type="project" value="UniProtKB-UniRule"/>
</dbReference>
<evidence type="ECO:0000256" key="1">
    <source>
        <dbReference type="ARBA" id="ARBA00022490"/>
    </source>
</evidence>
<keyword evidence="3 6" id="KW-0067">ATP-binding</keyword>
<feature type="domain" description="SMC hinge" evidence="8">
    <location>
        <begin position="520"/>
        <end position="618"/>
    </location>
</feature>
<dbReference type="GO" id="GO:0030261">
    <property type="term" value="P:chromosome condensation"/>
    <property type="evidence" value="ECO:0007669"/>
    <property type="project" value="InterPro"/>
</dbReference>
<dbReference type="PIRSF" id="PIRSF005719">
    <property type="entry name" value="SMC"/>
    <property type="match status" value="1"/>
</dbReference>
<feature type="compositionally biased region" description="Basic and acidic residues" evidence="7">
    <location>
        <begin position="789"/>
        <end position="799"/>
    </location>
</feature>
<feature type="region of interest" description="Disordered" evidence="7">
    <location>
        <begin position="388"/>
        <end position="407"/>
    </location>
</feature>